<dbReference type="AlphaFoldDB" id="A0A0N1PKD7"/>
<proteinExistence type="predicted"/>
<reference evidence="2 3" key="1">
    <citation type="journal article" date="2015" name="Nat. Commun.">
        <title>Outbred genome sequencing and CRISPR/Cas9 gene editing in butterflies.</title>
        <authorList>
            <person name="Li X."/>
            <person name="Fan D."/>
            <person name="Zhang W."/>
            <person name="Liu G."/>
            <person name="Zhang L."/>
            <person name="Zhao L."/>
            <person name="Fang X."/>
            <person name="Chen L."/>
            <person name="Dong Y."/>
            <person name="Chen Y."/>
            <person name="Ding Y."/>
            <person name="Zhao R."/>
            <person name="Feng M."/>
            <person name="Zhu Y."/>
            <person name="Feng Y."/>
            <person name="Jiang X."/>
            <person name="Zhu D."/>
            <person name="Xiang H."/>
            <person name="Feng X."/>
            <person name="Li S."/>
            <person name="Wang J."/>
            <person name="Zhang G."/>
            <person name="Kronforst M.R."/>
            <person name="Wang W."/>
        </authorList>
    </citation>
    <scope>NUCLEOTIDE SEQUENCE [LARGE SCALE GENOMIC DNA]</scope>
    <source>
        <strain evidence="2">Ya'a_city_454_Pm</strain>
        <tissue evidence="2">Whole body</tissue>
    </source>
</reference>
<protein>
    <submittedName>
        <fullName evidence="2">Uncharacterized protein</fullName>
    </submittedName>
</protein>
<dbReference type="EMBL" id="LADJ01038329">
    <property type="protein sequence ID" value="KPJ21338.1"/>
    <property type="molecule type" value="Genomic_DNA"/>
</dbReference>
<dbReference type="Proteomes" id="UP000053240">
    <property type="component" value="Unassembled WGS sequence"/>
</dbReference>
<name>A0A0N1PKD7_PAPMA</name>
<gene>
    <name evidence="2" type="ORF">RR48_00039</name>
</gene>
<accession>A0A0N1PKD7</accession>
<organism evidence="2 3">
    <name type="scientific">Papilio machaon</name>
    <name type="common">Old World swallowtail butterfly</name>
    <dbReference type="NCBI Taxonomy" id="76193"/>
    <lineage>
        <taxon>Eukaryota</taxon>
        <taxon>Metazoa</taxon>
        <taxon>Ecdysozoa</taxon>
        <taxon>Arthropoda</taxon>
        <taxon>Hexapoda</taxon>
        <taxon>Insecta</taxon>
        <taxon>Pterygota</taxon>
        <taxon>Neoptera</taxon>
        <taxon>Endopterygota</taxon>
        <taxon>Lepidoptera</taxon>
        <taxon>Glossata</taxon>
        <taxon>Ditrysia</taxon>
        <taxon>Papilionoidea</taxon>
        <taxon>Papilionidae</taxon>
        <taxon>Papilioninae</taxon>
        <taxon>Papilio</taxon>
    </lineage>
</organism>
<feature type="region of interest" description="Disordered" evidence="1">
    <location>
        <begin position="50"/>
        <end position="76"/>
    </location>
</feature>
<keyword evidence="3" id="KW-1185">Reference proteome</keyword>
<comment type="caution">
    <text evidence="2">The sequence shown here is derived from an EMBL/GenBank/DDBJ whole genome shotgun (WGS) entry which is preliminary data.</text>
</comment>
<evidence type="ECO:0000313" key="3">
    <source>
        <dbReference type="Proteomes" id="UP000053240"/>
    </source>
</evidence>
<dbReference type="InParanoid" id="A0A0N1PKD7"/>
<feature type="compositionally biased region" description="Basic and acidic residues" evidence="1">
    <location>
        <begin position="50"/>
        <end position="63"/>
    </location>
</feature>
<evidence type="ECO:0000256" key="1">
    <source>
        <dbReference type="SAM" id="MobiDB-lite"/>
    </source>
</evidence>
<sequence>MTSARDVCRRLTGIRVGVGVVYDTYAAVVQVSRRSRQTCGRGECLARTAREVERRERTQRGELHPAPAQHHNARRR</sequence>
<evidence type="ECO:0000313" key="2">
    <source>
        <dbReference type="EMBL" id="KPJ21338.1"/>
    </source>
</evidence>